<reference evidence="1" key="1">
    <citation type="journal article" date="2014" name="Front. Microbiol.">
        <title>High frequency of phylogenetically diverse reductive dehalogenase-homologous genes in deep subseafloor sedimentary metagenomes.</title>
        <authorList>
            <person name="Kawai M."/>
            <person name="Futagami T."/>
            <person name="Toyoda A."/>
            <person name="Takaki Y."/>
            <person name="Nishi S."/>
            <person name="Hori S."/>
            <person name="Arai W."/>
            <person name="Tsubouchi T."/>
            <person name="Morono Y."/>
            <person name="Uchiyama I."/>
            <person name="Ito T."/>
            <person name="Fujiyama A."/>
            <person name="Inagaki F."/>
            <person name="Takami H."/>
        </authorList>
    </citation>
    <scope>NUCLEOTIDE SEQUENCE</scope>
    <source>
        <strain evidence="1">Expedition CK06-06</strain>
    </source>
</reference>
<feature type="non-terminal residue" evidence="1">
    <location>
        <position position="1"/>
    </location>
</feature>
<accession>X1H0M5</accession>
<proteinExistence type="predicted"/>
<dbReference type="EMBL" id="BARU01009575">
    <property type="protein sequence ID" value="GAH38828.1"/>
    <property type="molecule type" value="Genomic_DNA"/>
</dbReference>
<organism evidence="1">
    <name type="scientific">marine sediment metagenome</name>
    <dbReference type="NCBI Taxonomy" id="412755"/>
    <lineage>
        <taxon>unclassified sequences</taxon>
        <taxon>metagenomes</taxon>
        <taxon>ecological metagenomes</taxon>
    </lineage>
</organism>
<dbReference type="AlphaFoldDB" id="X1H0M5"/>
<gene>
    <name evidence="1" type="ORF">S03H2_18450</name>
</gene>
<comment type="caution">
    <text evidence="1">The sequence shown here is derived from an EMBL/GenBank/DDBJ whole genome shotgun (WGS) entry which is preliminary data.</text>
</comment>
<evidence type="ECO:0000313" key="1">
    <source>
        <dbReference type="EMBL" id="GAH38828.1"/>
    </source>
</evidence>
<name>X1H0M5_9ZZZZ</name>
<sequence>TSQAEIRQEIYLHIQAHHFMHTSYGSTYFFNLCKGVEAVSNSTIIYIVE</sequence>
<protein>
    <submittedName>
        <fullName evidence="1">Uncharacterized protein</fullName>
    </submittedName>
</protein>